<dbReference type="PROSITE" id="PS51900">
    <property type="entry name" value="CB"/>
    <property type="match status" value="1"/>
</dbReference>
<evidence type="ECO:0000256" key="2">
    <source>
        <dbReference type="ARBA" id="ARBA00008857"/>
    </source>
</evidence>
<dbReference type="AlphaFoldDB" id="A0AAU9EQM3"/>
<dbReference type="PANTHER" id="PTHR30629">
    <property type="entry name" value="PROPHAGE INTEGRASE"/>
    <property type="match status" value="1"/>
</dbReference>
<dbReference type="Proteomes" id="UP001321786">
    <property type="component" value="Chromosome"/>
</dbReference>
<dbReference type="CDD" id="cd01189">
    <property type="entry name" value="INT_ICEBs1_C_like"/>
    <property type="match status" value="1"/>
</dbReference>
<dbReference type="GO" id="GO:0006310">
    <property type="term" value="P:DNA recombination"/>
    <property type="evidence" value="ECO:0007669"/>
    <property type="project" value="UniProtKB-KW"/>
</dbReference>
<dbReference type="KEGG" id="hprf:HLPR_11110"/>
<feature type="domain" description="Tyr recombinase" evidence="7">
    <location>
        <begin position="164"/>
        <end position="374"/>
    </location>
</feature>
<dbReference type="InterPro" id="IPR010998">
    <property type="entry name" value="Integrase_recombinase_N"/>
</dbReference>
<proteinExistence type="inferred from homology"/>
<evidence type="ECO:0000256" key="1">
    <source>
        <dbReference type="ARBA" id="ARBA00003283"/>
    </source>
</evidence>
<name>A0AAU9EQM3_9FIRM</name>
<dbReference type="EMBL" id="AP028654">
    <property type="protein sequence ID" value="BEP28780.1"/>
    <property type="molecule type" value="Genomic_DNA"/>
</dbReference>
<feature type="domain" description="Core-binding (CB)" evidence="8">
    <location>
        <begin position="60"/>
        <end position="143"/>
    </location>
</feature>
<evidence type="ECO:0000313" key="10">
    <source>
        <dbReference type="Proteomes" id="UP001321786"/>
    </source>
</evidence>
<evidence type="ECO:0000256" key="6">
    <source>
        <dbReference type="PROSITE-ProRule" id="PRU01248"/>
    </source>
</evidence>
<dbReference type="GO" id="GO:0015074">
    <property type="term" value="P:DNA integration"/>
    <property type="evidence" value="ECO:0007669"/>
    <property type="project" value="UniProtKB-KW"/>
</dbReference>
<organism evidence="9 10">
    <name type="scientific">Helicovermis profundi</name>
    <dbReference type="NCBI Taxonomy" id="3065157"/>
    <lineage>
        <taxon>Bacteria</taxon>
        <taxon>Bacillati</taxon>
        <taxon>Bacillota</taxon>
        <taxon>Clostridia</taxon>
        <taxon>Helicovermis</taxon>
    </lineage>
</organism>
<evidence type="ECO:0000256" key="3">
    <source>
        <dbReference type="ARBA" id="ARBA00022908"/>
    </source>
</evidence>
<dbReference type="RefSeq" id="WP_338537085.1">
    <property type="nucleotide sequence ID" value="NZ_AP028654.1"/>
</dbReference>
<dbReference type="Gene3D" id="1.10.443.10">
    <property type="entry name" value="Intergrase catalytic core"/>
    <property type="match status" value="1"/>
</dbReference>
<dbReference type="Gene3D" id="1.10.150.130">
    <property type="match status" value="1"/>
</dbReference>
<dbReference type="InterPro" id="IPR004107">
    <property type="entry name" value="Integrase_SAM-like_N"/>
</dbReference>
<dbReference type="InterPro" id="IPR044068">
    <property type="entry name" value="CB"/>
</dbReference>
<dbReference type="InterPro" id="IPR050808">
    <property type="entry name" value="Phage_Integrase"/>
</dbReference>
<comment type="function">
    <text evidence="1">Site-specific tyrosine recombinase, which acts by catalyzing the cutting and rejoining of the recombining DNA molecules.</text>
</comment>
<comment type="similarity">
    <text evidence="2">Belongs to the 'phage' integrase family.</text>
</comment>
<keyword evidence="4 6" id="KW-0238">DNA-binding</keyword>
<protein>
    <submittedName>
        <fullName evidence="9">Tyrosine-type recombinase/integrase</fullName>
    </submittedName>
</protein>
<dbReference type="InterPro" id="IPR011010">
    <property type="entry name" value="DNA_brk_join_enz"/>
</dbReference>
<keyword evidence="10" id="KW-1185">Reference proteome</keyword>
<dbReference type="Pfam" id="PF00589">
    <property type="entry name" value="Phage_integrase"/>
    <property type="match status" value="1"/>
</dbReference>
<accession>A0AAU9EQM3</accession>
<dbReference type="InterPro" id="IPR002104">
    <property type="entry name" value="Integrase_catalytic"/>
</dbReference>
<keyword evidence="5" id="KW-0233">DNA recombination</keyword>
<dbReference type="InterPro" id="IPR013762">
    <property type="entry name" value="Integrase-like_cat_sf"/>
</dbReference>
<evidence type="ECO:0000256" key="4">
    <source>
        <dbReference type="ARBA" id="ARBA00023125"/>
    </source>
</evidence>
<evidence type="ECO:0000259" key="7">
    <source>
        <dbReference type="PROSITE" id="PS51898"/>
    </source>
</evidence>
<keyword evidence="3" id="KW-0229">DNA integration</keyword>
<dbReference type="GO" id="GO:0003677">
    <property type="term" value="F:DNA binding"/>
    <property type="evidence" value="ECO:0007669"/>
    <property type="project" value="UniProtKB-UniRule"/>
</dbReference>
<sequence>MTGYVRKRGKKWCYCFDIGDINGKRKRIERIGGNTKRECEISLRNALNEYDTGYIEPNKTSINDYLSDWLENHIKVNRKINTYNRYQSILKNNILPIIGTINIKDLKPIHIDNMLSIAKKNNLSNTTLQHIYAVLNSALNKAVKLRLLNNNPCEYIERPKRDNFNPNVLSVDEFYNLLKLLNIEKYNDYIFSIALHMVLELGLRRGELSGIEWCNINFDESTISIKNNLIYSHGKTYLTTPKTNDSERVLYISKDLCKLLKEHKKIQLLNKLKYGSHYIKNFYNDQQFDFIMTWEKGNNLHPMYFSNKFSKLMKASSIDKKVRFHDLRHTNATLLLSQGVDFKTIQIRLGHSDINTTLNIYSHVNLEMQKKAVNKLTTLFNGDKLATNIKNTY</sequence>
<dbReference type="Pfam" id="PF14659">
    <property type="entry name" value="Phage_int_SAM_3"/>
    <property type="match status" value="1"/>
</dbReference>
<evidence type="ECO:0000259" key="8">
    <source>
        <dbReference type="PROSITE" id="PS51900"/>
    </source>
</evidence>
<dbReference type="SUPFAM" id="SSF56349">
    <property type="entry name" value="DNA breaking-rejoining enzymes"/>
    <property type="match status" value="1"/>
</dbReference>
<dbReference type="PROSITE" id="PS51898">
    <property type="entry name" value="TYR_RECOMBINASE"/>
    <property type="match status" value="1"/>
</dbReference>
<evidence type="ECO:0000256" key="5">
    <source>
        <dbReference type="ARBA" id="ARBA00023172"/>
    </source>
</evidence>
<dbReference type="PANTHER" id="PTHR30629:SF2">
    <property type="entry name" value="PROPHAGE INTEGRASE INTS-RELATED"/>
    <property type="match status" value="1"/>
</dbReference>
<reference evidence="9 10" key="1">
    <citation type="submission" date="2023-08" db="EMBL/GenBank/DDBJ databases">
        <title>Helicovermis profunda gen. nov., sp. nov., a novel mesophilic, fermentative bacterium within the Bacillota from a deep-sea hydrothermal vent chimney.</title>
        <authorList>
            <person name="Miyazaki U."/>
            <person name="Mizutani D."/>
            <person name="Hashimoto Y."/>
            <person name="Tame A."/>
            <person name="Sawayama S."/>
            <person name="Miyazaki J."/>
            <person name="Takai K."/>
            <person name="Nakagawa S."/>
        </authorList>
    </citation>
    <scope>NUCLEOTIDE SEQUENCE [LARGE SCALE GENOMIC DNA]</scope>
    <source>
        <strain evidence="9 10">S502</strain>
    </source>
</reference>
<gene>
    <name evidence="9" type="ORF">HLPR_11110</name>
</gene>
<evidence type="ECO:0000313" key="9">
    <source>
        <dbReference type="EMBL" id="BEP28780.1"/>
    </source>
</evidence>